<dbReference type="Gene3D" id="3.40.50.11190">
    <property type="match status" value="1"/>
</dbReference>
<comment type="caution">
    <text evidence="2">The sequence shown here is derived from an EMBL/GenBank/DDBJ whole genome shotgun (WGS) entry which is preliminary data.</text>
</comment>
<keyword evidence="3" id="KW-1185">Reference proteome</keyword>
<dbReference type="Proteomes" id="UP001310248">
    <property type="component" value="Unassembled WGS sequence"/>
</dbReference>
<dbReference type="SUPFAM" id="SSF55729">
    <property type="entry name" value="Acyl-CoA N-acyltransferases (Nat)"/>
    <property type="match status" value="1"/>
</dbReference>
<dbReference type="Pfam" id="PF13302">
    <property type="entry name" value="Acetyltransf_3"/>
    <property type="match status" value="1"/>
</dbReference>
<keyword evidence="2" id="KW-0378">Hydrolase</keyword>
<evidence type="ECO:0000313" key="2">
    <source>
        <dbReference type="EMBL" id="MEE1672895.1"/>
    </source>
</evidence>
<accession>A0ABU7G338</accession>
<evidence type="ECO:0000259" key="1">
    <source>
        <dbReference type="PROSITE" id="PS51186"/>
    </source>
</evidence>
<dbReference type="InterPro" id="IPR000182">
    <property type="entry name" value="GNAT_dom"/>
</dbReference>
<reference evidence="3" key="1">
    <citation type="submission" date="2023-07" db="EMBL/GenBank/DDBJ databases">
        <title>Draft genome sequence of Agarivorans aestuarii strain ZMCS4, a CAZymes producing bacteria isolated from the marine brown algae Clodostephus spongiosus.</title>
        <authorList>
            <person name="Lorente B."/>
            <person name="Cabral C."/>
            <person name="Frias J."/>
            <person name="Faria J."/>
            <person name="Toubarro D."/>
        </authorList>
    </citation>
    <scope>NUCLEOTIDE SEQUENCE [LARGE SCALE GENOMIC DNA]</scope>
    <source>
        <strain evidence="3">ZMCS4</strain>
    </source>
</reference>
<dbReference type="NCBIfam" id="TIGR03590">
    <property type="entry name" value="PseG"/>
    <property type="match status" value="1"/>
</dbReference>
<dbReference type="PANTHER" id="PTHR43415">
    <property type="entry name" value="SPERMIDINE N(1)-ACETYLTRANSFERASE"/>
    <property type="match status" value="1"/>
</dbReference>
<organism evidence="2 3">
    <name type="scientific">Agarivorans aestuarii</name>
    <dbReference type="NCBI Taxonomy" id="1563703"/>
    <lineage>
        <taxon>Bacteria</taxon>
        <taxon>Pseudomonadati</taxon>
        <taxon>Pseudomonadota</taxon>
        <taxon>Gammaproteobacteria</taxon>
        <taxon>Alteromonadales</taxon>
        <taxon>Alteromonadaceae</taxon>
        <taxon>Agarivorans</taxon>
    </lineage>
</organism>
<name>A0ABU7G338_9ALTE</name>
<dbReference type="PROSITE" id="PS51186">
    <property type="entry name" value="GNAT"/>
    <property type="match status" value="1"/>
</dbReference>
<dbReference type="EMBL" id="JAYDYW010000004">
    <property type="protein sequence ID" value="MEE1672895.1"/>
    <property type="molecule type" value="Genomic_DNA"/>
</dbReference>
<reference evidence="2 3" key="2">
    <citation type="submission" date="2023-12" db="EMBL/GenBank/DDBJ databases">
        <authorList>
            <consortium name="Cladostephus spongiosus"/>
            <person name="Lorente B."/>
            <person name="Cabral C."/>
            <person name="Frias J."/>
            <person name="Faria J."/>
            <person name="Toubarro D."/>
        </authorList>
    </citation>
    <scope>NUCLEOTIDE SEQUENCE [LARGE SCALE GENOMIC DNA]</scope>
    <source>
        <strain evidence="2 3">ZMCS4</strain>
    </source>
</reference>
<dbReference type="Gene3D" id="3.40.630.30">
    <property type="match status" value="1"/>
</dbReference>
<dbReference type="EC" id="3.6.1.57" evidence="2"/>
<dbReference type="PANTHER" id="PTHR43415:SF3">
    <property type="entry name" value="GNAT-FAMILY ACETYLTRANSFERASE"/>
    <property type="match status" value="1"/>
</dbReference>
<dbReference type="InterPro" id="IPR020023">
    <property type="entry name" value="PseG"/>
</dbReference>
<evidence type="ECO:0000313" key="3">
    <source>
        <dbReference type="Proteomes" id="UP001310248"/>
    </source>
</evidence>
<feature type="domain" description="N-acetyltransferase" evidence="1">
    <location>
        <begin position="365"/>
        <end position="505"/>
    </location>
</feature>
<gene>
    <name evidence="2" type="primary">pseG</name>
    <name evidence="2" type="ORF">SNR37_002306</name>
</gene>
<dbReference type="RefSeq" id="WP_329774298.1">
    <property type="nucleotide sequence ID" value="NZ_JAYDYW010000004.1"/>
</dbReference>
<dbReference type="InterPro" id="IPR016181">
    <property type="entry name" value="Acyl_CoA_acyltransferase"/>
</dbReference>
<dbReference type="Gene3D" id="3.40.50.2000">
    <property type="entry name" value="Glycogen Phosphorylase B"/>
    <property type="match status" value="1"/>
</dbReference>
<dbReference type="GO" id="GO:0016787">
    <property type="term" value="F:hydrolase activity"/>
    <property type="evidence" value="ECO:0007669"/>
    <property type="project" value="UniProtKB-KW"/>
</dbReference>
<protein>
    <submittedName>
        <fullName evidence="2">UDP-2,4-diacetamido-2,4, 6-trideoxy-beta-L-altropyranose hydrolase</fullName>
        <ecNumber evidence="2">3.6.1.57</ecNumber>
    </submittedName>
</protein>
<proteinExistence type="predicted"/>
<sequence length="505" mass="56447">MLVLIRADASSTIGTGHVMRCLSLAELYKSLGADVSFICKDFTGNLITKLETLGYPVERLSTSKTSSAQTGYSHWLGGTQEDDLKQTRQFIHSLSHKPDLLIVDHYSLNKDWETPISDHVDKVMVIDDLANRHHDCDILVDQSPLHGEADYQNLVKPKCQLLLGNCFSILNPSYLGYRQRASSKRQAYSSLKRLLLNFGGSDQDNLTLKSLQLLENSQLADEVILDVVVGAAYQQLDSLDLAAQSSRFQVEVNQAVKDMPQRQLAADLAIGAAGGSAWERCYLGLPTICFCMVENQRDNTAAMDAHAVAVVIPELTQQELDQALVKVDERYQNLSAAAQALIDGHGTERITFASLTTSNNLGRAIYLQRAARGDAEQLFQWQSLPQTRQYANSPEAPLWQEHLSWFEQALDSSDEYIFLAKSGNIALGSVRLTQQANKSMLISIYCAPAHYRQGNAYAMLRLIRMCFPTVKLEAQVKIENHASQKLFKKSGFQQIKPDYWVQEQR</sequence>
<dbReference type="SUPFAM" id="SSF53756">
    <property type="entry name" value="UDP-Glycosyltransferase/glycogen phosphorylase"/>
    <property type="match status" value="1"/>
</dbReference>